<dbReference type="RefSeq" id="WP_047944802.1">
    <property type="nucleotide sequence ID" value="NZ_CP053316.1"/>
</dbReference>
<dbReference type="Proteomes" id="UP000036045">
    <property type="component" value="Unassembled WGS sequence"/>
</dbReference>
<proteinExistence type="predicted"/>
<accession>A0A0J1HV35</accession>
<comment type="caution">
    <text evidence="1">The sequence shown here is derived from an EMBL/GenBank/DDBJ whole genome shotgun (WGS) entry which is preliminary data.</text>
</comment>
<dbReference type="PATRIC" id="fig|1397.4.peg.4441"/>
<evidence type="ECO:0000313" key="3">
    <source>
        <dbReference type="Proteomes" id="UP000036045"/>
    </source>
</evidence>
<protein>
    <submittedName>
        <fullName evidence="1">Uncharacterized protein</fullName>
    </submittedName>
</protein>
<dbReference type="AlphaFoldDB" id="A0A0J1HV35"/>
<reference evidence="2" key="2">
    <citation type="submission" date="2021-04" db="EMBL/GenBank/DDBJ databases">
        <title>Genomic analysis of electroactive and textile dye degrading Bacillus circulans strain: DC10 isolated from constructed wetland-microbial fuel cells treating textile dye wastewaters.</title>
        <authorList>
            <person name="Patel D.U."/>
            <person name="Desai C.R."/>
        </authorList>
    </citation>
    <scope>NUCLEOTIDE SEQUENCE</scope>
    <source>
        <strain evidence="2">DC10</strain>
    </source>
</reference>
<gene>
    <name evidence="1" type="ORF">ABW02_24615</name>
    <name evidence="2" type="ORF">KD144_08005</name>
</gene>
<organism evidence="1 3">
    <name type="scientific">Niallia circulans</name>
    <name type="common">Bacillus circulans</name>
    <dbReference type="NCBI Taxonomy" id="1397"/>
    <lineage>
        <taxon>Bacteria</taxon>
        <taxon>Bacillati</taxon>
        <taxon>Bacillota</taxon>
        <taxon>Bacilli</taxon>
        <taxon>Bacillales</taxon>
        <taxon>Bacillaceae</taxon>
        <taxon>Niallia</taxon>
    </lineage>
</organism>
<sequence>MYYDREIHIRVERERKRIIEFLKEKGITRNKDDEKIDDLTLLSLTLMENELLADINTKKVSI</sequence>
<reference evidence="1 3" key="1">
    <citation type="submission" date="2015-05" db="EMBL/GenBank/DDBJ databases">
        <title>Whole genome sequence and identification of bacterial endophytes from Costus igneus.</title>
        <authorList>
            <person name="Lee Y.P."/>
            <person name="Gan H.M."/>
            <person name="Eng W."/>
            <person name="Wheatley M.S."/>
            <person name="Caraballo A."/>
            <person name="Polter S."/>
            <person name="Savka M.A."/>
            <person name="Hudson A.O."/>
        </authorList>
    </citation>
    <scope>NUCLEOTIDE SEQUENCE [LARGE SCALE GENOMIC DNA]</scope>
    <source>
        <strain evidence="1 3">RIT379</strain>
    </source>
</reference>
<name>A0A0J1HV35_NIACI</name>
<dbReference type="EMBL" id="LDPH01000047">
    <property type="protein sequence ID" value="KLV17567.1"/>
    <property type="molecule type" value="Genomic_DNA"/>
</dbReference>
<keyword evidence="3" id="KW-1185">Reference proteome</keyword>
<evidence type="ECO:0000313" key="2">
    <source>
        <dbReference type="EMBL" id="MBR8669482.1"/>
    </source>
</evidence>
<evidence type="ECO:0000313" key="1">
    <source>
        <dbReference type="EMBL" id="KLV17567.1"/>
    </source>
</evidence>
<dbReference type="EMBL" id="JAGTPX010000006">
    <property type="protein sequence ID" value="MBR8669482.1"/>
    <property type="molecule type" value="Genomic_DNA"/>
</dbReference>